<protein>
    <submittedName>
        <fullName evidence="9">Acyl-CoA dehydrogenase family protein</fullName>
    </submittedName>
</protein>
<feature type="domain" description="Acyl-CoA oxidase/dehydrogenase middle" evidence="7">
    <location>
        <begin position="209"/>
        <end position="297"/>
    </location>
</feature>
<dbReference type="Gene3D" id="1.20.140.10">
    <property type="entry name" value="Butyryl-CoA Dehydrogenase, subunit A, domain 3"/>
    <property type="match status" value="1"/>
</dbReference>
<evidence type="ECO:0000259" key="7">
    <source>
        <dbReference type="Pfam" id="PF02770"/>
    </source>
</evidence>
<dbReference type="Pfam" id="PF02770">
    <property type="entry name" value="Acyl-CoA_dh_M"/>
    <property type="match status" value="1"/>
</dbReference>
<dbReference type="PROSITE" id="PS00073">
    <property type="entry name" value="ACYL_COA_DH_2"/>
    <property type="match status" value="1"/>
</dbReference>
<keyword evidence="10" id="KW-1185">Reference proteome</keyword>
<comment type="similarity">
    <text evidence="2 5">Belongs to the acyl-CoA dehydrogenase family.</text>
</comment>
<dbReference type="PANTHER" id="PTHR43884">
    <property type="entry name" value="ACYL-COA DEHYDROGENASE"/>
    <property type="match status" value="1"/>
</dbReference>
<gene>
    <name evidence="9" type="ORF">LVJ94_43165</name>
</gene>
<evidence type="ECO:0000256" key="5">
    <source>
        <dbReference type="RuleBase" id="RU362125"/>
    </source>
</evidence>
<dbReference type="PANTHER" id="PTHR43884:SF12">
    <property type="entry name" value="ISOVALERYL-COA DEHYDROGENASE, MITOCHONDRIAL-RELATED"/>
    <property type="match status" value="1"/>
</dbReference>
<keyword evidence="4 5" id="KW-0274">FAD</keyword>
<dbReference type="Pfam" id="PF00441">
    <property type="entry name" value="Acyl-CoA_dh_1"/>
    <property type="match status" value="1"/>
</dbReference>
<dbReference type="SUPFAM" id="SSF47203">
    <property type="entry name" value="Acyl-CoA dehydrogenase C-terminal domain-like"/>
    <property type="match status" value="1"/>
</dbReference>
<sequence length="449" mass="47484">MAAATTRRKSSTFERVARGPLRLLTHFGGAEIAEKLRLRGPATKILYHGAKTGMRAATTAANAISQIGKKPAARLKPSAGSALFDPTPTEEQTLMRDTMRRFADEVLRPAAHAADEATNTPDAIFEQAHALGLAQLAIPEALGGMAESRSHVAGALIAEQLARGDMGLALAILAPLAVVNALVDWGTAEQQEIHLAPFLKGEAFVHASLALLEPRPLFDPMQPRTGAVRSNDGGWVLHGEKSLVPLAESATLFAVVADVRGRGPQVFLVDRATQGLTVTREPGMGLRAAGLGRLRLDGARVPSSALLGGDGGSFDIGTLVDRARIAWGAMAVGTGQAILDYVIPYCNDRQAFGEPVSHRQSVAFLIADMAIELEGMRLLVHRAASLAERGTGVAREAALARTQCATKGMKIGTDGVQLLGGHGFVKEHPVERWYRDLRAIAIVEGALSV</sequence>
<keyword evidence="3 5" id="KW-0285">Flavoprotein</keyword>
<dbReference type="SUPFAM" id="SSF56645">
    <property type="entry name" value="Acyl-CoA dehydrogenase NM domain-like"/>
    <property type="match status" value="1"/>
</dbReference>
<dbReference type="InterPro" id="IPR009100">
    <property type="entry name" value="AcylCoA_DH/oxidase_NM_dom_sf"/>
</dbReference>
<comment type="cofactor">
    <cofactor evidence="1 5">
        <name>FAD</name>
        <dbReference type="ChEBI" id="CHEBI:57692"/>
    </cofactor>
</comment>
<proteinExistence type="inferred from homology"/>
<dbReference type="Pfam" id="PF02771">
    <property type="entry name" value="Acyl-CoA_dh_N"/>
    <property type="match status" value="1"/>
</dbReference>
<dbReference type="EMBL" id="CP089983">
    <property type="protein sequence ID" value="WXB03694.1"/>
    <property type="molecule type" value="Genomic_DNA"/>
</dbReference>
<dbReference type="RefSeq" id="WP_394833327.1">
    <property type="nucleotide sequence ID" value="NZ_CP089929.1"/>
</dbReference>
<evidence type="ECO:0000313" key="10">
    <source>
        <dbReference type="Proteomes" id="UP001374803"/>
    </source>
</evidence>
<dbReference type="InterPro" id="IPR009075">
    <property type="entry name" value="AcylCo_DH/oxidase_C"/>
</dbReference>
<evidence type="ECO:0000313" key="9">
    <source>
        <dbReference type="EMBL" id="WXB03694.1"/>
    </source>
</evidence>
<keyword evidence="5" id="KW-0560">Oxidoreductase</keyword>
<dbReference type="Proteomes" id="UP001374803">
    <property type="component" value="Chromosome"/>
</dbReference>
<evidence type="ECO:0000256" key="1">
    <source>
        <dbReference type="ARBA" id="ARBA00001974"/>
    </source>
</evidence>
<evidence type="ECO:0000256" key="2">
    <source>
        <dbReference type="ARBA" id="ARBA00009347"/>
    </source>
</evidence>
<dbReference type="InterPro" id="IPR006091">
    <property type="entry name" value="Acyl-CoA_Oxase/DH_mid-dom"/>
</dbReference>
<evidence type="ECO:0000259" key="8">
    <source>
        <dbReference type="Pfam" id="PF02771"/>
    </source>
</evidence>
<organism evidence="9 10">
    <name type="scientific">Pendulispora rubella</name>
    <dbReference type="NCBI Taxonomy" id="2741070"/>
    <lineage>
        <taxon>Bacteria</taxon>
        <taxon>Pseudomonadati</taxon>
        <taxon>Myxococcota</taxon>
        <taxon>Myxococcia</taxon>
        <taxon>Myxococcales</taxon>
        <taxon>Sorangiineae</taxon>
        <taxon>Pendulisporaceae</taxon>
        <taxon>Pendulispora</taxon>
    </lineage>
</organism>
<evidence type="ECO:0000259" key="6">
    <source>
        <dbReference type="Pfam" id="PF00441"/>
    </source>
</evidence>
<dbReference type="Gene3D" id="1.10.540.10">
    <property type="entry name" value="Acyl-CoA dehydrogenase/oxidase, N-terminal domain"/>
    <property type="match status" value="1"/>
</dbReference>
<evidence type="ECO:0000256" key="4">
    <source>
        <dbReference type="ARBA" id="ARBA00022827"/>
    </source>
</evidence>
<dbReference type="InterPro" id="IPR036250">
    <property type="entry name" value="AcylCo_DH-like_C"/>
</dbReference>
<dbReference type="InterPro" id="IPR006089">
    <property type="entry name" value="Acyl-CoA_DH_CS"/>
</dbReference>
<accession>A0ABZ2KYD6</accession>
<dbReference type="Gene3D" id="2.40.110.10">
    <property type="entry name" value="Butyryl-CoA Dehydrogenase, subunit A, domain 2"/>
    <property type="match status" value="1"/>
</dbReference>
<dbReference type="InterPro" id="IPR046373">
    <property type="entry name" value="Acyl-CoA_Oxase/DH_mid-dom_sf"/>
</dbReference>
<reference evidence="9" key="1">
    <citation type="submission" date="2021-12" db="EMBL/GenBank/DDBJ databases">
        <title>Discovery of the Pendulisporaceae a myxobacterial family with distinct sporulation behavior and unique specialized metabolism.</title>
        <authorList>
            <person name="Garcia R."/>
            <person name="Popoff A."/>
            <person name="Bader C.D."/>
            <person name="Loehr J."/>
            <person name="Walesch S."/>
            <person name="Walt C."/>
            <person name="Boldt J."/>
            <person name="Bunk B."/>
            <person name="Haeckl F.J.F.P.J."/>
            <person name="Gunesch A.P."/>
            <person name="Birkelbach J."/>
            <person name="Nuebel U."/>
            <person name="Pietschmann T."/>
            <person name="Bach T."/>
            <person name="Mueller R."/>
        </authorList>
    </citation>
    <scope>NUCLEOTIDE SEQUENCE</scope>
    <source>
        <strain evidence="9">MSr11367</strain>
    </source>
</reference>
<evidence type="ECO:0000256" key="3">
    <source>
        <dbReference type="ARBA" id="ARBA00022630"/>
    </source>
</evidence>
<dbReference type="InterPro" id="IPR013786">
    <property type="entry name" value="AcylCoA_DH/ox_N"/>
</dbReference>
<name>A0ABZ2KYD6_9BACT</name>
<dbReference type="InterPro" id="IPR037069">
    <property type="entry name" value="AcylCoA_DH/ox_N_sf"/>
</dbReference>
<feature type="domain" description="Acyl-CoA dehydrogenase/oxidase C-terminal" evidence="6">
    <location>
        <begin position="320"/>
        <end position="446"/>
    </location>
</feature>
<feature type="domain" description="Acyl-CoA dehydrogenase/oxidase N-terminal" evidence="8">
    <location>
        <begin position="89"/>
        <end position="202"/>
    </location>
</feature>